<protein>
    <submittedName>
        <fullName evidence="1">Major capsid protein E</fullName>
    </submittedName>
</protein>
<reference evidence="1 2" key="1">
    <citation type="submission" date="2018-04" db="EMBL/GenBank/DDBJ databases">
        <title>Genomic Encyclopedia of Archaeal and Bacterial Type Strains, Phase II (KMG-II): from individual species to whole genera.</title>
        <authorList>
            <person name="Goeker M."/>
        </authorList>
    </citation>
    <scope>NUCLEOTIDE SEQUENCE [LARGE SCALE GENOMIC DNA]</scope>
    <source>
        <strain evidence="1 2">DSM 23382</strain>
    </source>
</reference>
<evidence type="ECO:0000313" key="1">
    <source>
        <dbReference type="EMBL" id="PTW53914.1"/>
    </source>
</evidence>
<dbReference type="EMBL" id="QAYG01000015">
    <property type="protein sequence ID" value="PTW53914.1"/>
    <property type="molecule type" value="Genomic_DNA"/>
</dbReference>
<dbReference type="AlphaFoldDB" id="A0A2T5UQX7"/>
<dbReference type="OrthoDB" id="6388191at2"/>
<dbReference type="InterPro" id="IPR005564">
    <property type="entry name" value="Major_capsid_GpE"/>
</dbReference>
<dbReference type="Proteomes" id="UP000244081">
    <property type="component" value="Unassembled WGS sequence"/>
</dbReference>
<proteinExistence type="predicted"/>
<dbReference type="Pfam" id="PF03864">
    <property type="entry name" value="Phage_cap_E"/>
    <property type="match status" value="1"/>
</dbReference>
<gene>
    <name evidence="1" type="ORF">C8N35_11534</name>
</gene>
<accession>A0A2T5UQX7</accession>
<keyword evidence="2" id="KW-1185">Reference proteome</keyword>
<organism evidence="1 2">
    <name type="scientific">Breoghania corrubedonensis</name>
    <dbReference type="NCBI Taxonomy" id="665038"/>
    <lineage>
        <taxon>Bacteria</taxon>
        <taxon>Pseudomonadati</taxon>
        <taxon>Pseudomonadota</taxon>
        <taxon>Alphaproteobacteria</taxon>
        <taxon>Hyphomicrobiales</taxon>
        <taxon>Stappiaceae</taxon>
        <taxon>Breoghania</taxon>
    </lineage>
</organism>
<evidence type="ECO:0000313" key="2">
    <source>
        <dbReference type="Proteomes" id="UP000244081"/>
    </source>
</evidence>
<sequence>MPDEVDIWEGDGFSMRSLTAAVNSEPYRPGQISATGIFDEDGVTSTRVSIELRDGKLGLVEPSERGGPGETVDDEKRRKLPFDIPHYQRDDAVRADEVQGIIRFGSTDELETLQDRVERKGARHGQDLTMTLEHQRVGAVKGIITSKSGAVLEDLYSRFGIAVPAPVSLELDVDATNVSSLWQDVVYSIEDDLDEPYSGLHVFTGRDFHKTMWQHKSVRETFMYNAGAVVLRQDVPDVFEFGGATWERYKTGAKATTDLGASYIAANKARVVPVGVPELFITRFAPPDYEDTVNELPPLGLPFYMHQYKMANGKGRHLEVQMNAVSLCTRPQALRELTLT</sequence>
<dbReference type="RefSeq" id="WP_107992047.1">
    <property type="nucleotide sequence ID" value="NZ_QAYG01000015.1"/>
</dbReference>
<comment type="caution">
    <text evidence="1">The sequence shown here is derived from an EMBL/GenBank/DDBJ whole genome shotgun (WGS) entry which is preliminary data.</text>
</comment>
<name>A0A2T5UQX7_9HYPH</name>